<sequence length="35" mass="4116">MLHQPKLQSHKHKIPIKQLINRLKLPSKLIHNVPS</sequence>
<protein>
    <submittedName>
        <fullName evidence="1">Uncharacterized protein</fullName>
    </submittedName>
</protein>
<accession>A0A2P2J7W4</accession>
<name>A0A2P2J7W4_RHIMU</name>
<organism evidence="1">
    <name type="scientific">Rhizophora mucronata</name>
    <name type="common">Asiatic mangrove</name>
    <dbReference type="NCBI Taxonomy" id="61149"/>
    <lineage>
        <taxon>Eukaryota</taxon>
        <taxon>Viridiplantae</taxon>
        <taxon>Streptophyta</taxon>
        <taxon>Embryophyta</taxon>
        <taxon>Tracheophyta</taxon>
        <taxon>Spermatophyta</taxon>
        <taxon>Magnoliopsida</taxon>
        <taxon>eudicotyledons</taxon>
        <taxon>Gunneridae</taxon>
        <taxon>Pentapetalae</taxon>
        <taxon>rosids</taxon>
        <taxon>fabids</taxon>
        <taxon>Malpighiales</taxon>
        <taxon>Rhizophoraceae</taxon>
        <taxon>Rhizophora</taxon>
    </lineage>
</organism>
<evidence type="ECO:0000313" key="1">
    <source>
        <dbReference type="EMBL" id="MBW89548.1"/>
    </source>
</evidence>
<proteinExistence type="predicted"/>
<reference evidence="1" key="1">
    <citation type="submission" date="2018-02" db="EMBL/GenBank/DDBJ databases">
        <title>Rhizophora mucronata_Transcriptome.</title>
        <authorList>
            <person name="Meera S.P."/>
            <person name="Sreeshan A."/>
            <person name="Augustine A."/>
        </authorList>
    </citation>
    <scope>NUCLEOTIDE SEQUENCE</scope>
    <source>
        <tissue evidence="1">Leaf</tissue>
    </source>
</reference>
<dbReference type="EMBL" id="GGEC01009065">
    <property type="protein sequence ID" value="MBW89548.1"/>
    <property type="molecule type" value="Transcribed_RNA"/>
</dbReference>
<dbReference type="AlphaFoldDB" id="A0A2P2J7W4"/>